<comment type="caution">
    <text evidence="1">The sequence shown here is derived from an EMBL/GenBank/DDBJ whole genome shotgun (WGS) entry which is preliminary data.</text>
</comment>
<keyword evidence="2" id="KW-1185">Reference proteome</keyword>
<organism evidence="1 2">
    <name type="scientific">Rhodococcus daqingensis</name>
    <dbReference type="NCBI Taxonomy" id="2479363"/>
    <lineage>
        <taxon>Bacteria</taxon>
        <taxon>Bacillati</taxon>
        <taxon>Actinomycetota</taxon>
        <taxon>Actinomycetes</taxon>
        <taxon>Mycobacteriales</taxon>
        <taxon>Nocardiaceae</taxon>
        <taxon>Rhodococcus</taxon>
    </lineage>
</organism>
<accession>A0ABW2RUZ2</accession>
<proteinExistence type="predicted"/>
<sequence length="75" mass="8228">MSRYIYPRTSLTRSAIGRLGAACGNLRPEPERVPDLLRDVRAAQLEDHVAYVLSQAPPLTDEQRARIVALLGGGE</sequence>
<evidence type="ECO:0000313" key="1">
    <source>
        <dbReference type="EMBL" id="MFC7447657.1"/>
    </source>
</evidence>
<gene>
    <name evidence="1" type="ORF">ACFQS9_07120</name>
</gene>
<dbReference type="Proteomes" id="UP001596484">
    <property type="component" value="Unassembled WGS sequence"/>
</dbReference>
<name>A0ABW2RUZ2_9NOCA</name>
<reference evidence="2" key="1">
    <citation type="journal article" date="2019" name="Int. J. Syst. Evol. Microbiol.">
        <title>The Global Catalogue of Microorganisms (GCM) 10K type strain sequencing project: providing services to taxonomists for standard genome sequencing and annotation.</title>
        <authorList>
            <consortium name="The Broad Institute Genomics Platform"/>
            <consortium name="The Broad Institute Genome Sequencing Center for Infectious Disease"/>
            <person name="Wu L."/>
            <person name="Ma J."/>
        </authorList>
    </citation>
    <scope>NUCLEOTIDE SEQUENCE [LARGE SCALE GENOMIC DNA]</scope>
    <source>
        <strain evidence="2">ICMP 19430</strain>
    </source>
</reference>
<evidence type="ECO:0000313" key="2">
    <source>
        <dbReference type="Proteomes" id="UP001596484"/>
    </source>
</evidence>
<protein>
    <submittedName>
        <fullName evidence="1">Uncharacterized protein</fullName>
    </submittedName>
</protein>
<dbReference type="RefSeq" id="WP_378402902.1">
    <property type="nucleotide sequence ID" value="NZ_JBHTCS010000009.1"/>
</dbReference>
<dbReference type="EMBL" id="JBHTCS010000009">
    <property type="protein sequence ID" value="MFC7447657.1"/>
    <property type="molecule type" value="Genomic_DNA"/>
</dbReference>